<dbReference type="Proteomes" id="UP001630127">
    <property type="component" value="Unassembled WGS sequence"/>
</dbReference>
<sequence length="148" mass="16140">MASTSRQGSSDGNIPISDALEFNLGEFKLTKNPIKLAPNYITATLSPQREEEVQLMSRKRKASTFSSQGEKVRVVLEIDLSSKVPESMGFEGAESPIDLTRSPKDQEEALLKPMISSSFAGSTSLSTPIPVQILDRFPSSGVCSRRTF</sequence>
<organism evidence="1 2">
    <name type="scientific">Cinchona calisaya</name>
    <dbReference type="NCBI Taxonomy" id="153742"/>
    <lineage>
        <taxon>Eukaryota</taxon>
        <taxon>Viridiplantae</taxon>
        <taxon>Streptophyta</taxon>
        <taxon>Embryophyta</taxon>
        <taxon>Tracheophyta</taxon>
        <taxon>Spermatophyta</taxon>
        <taxon>Magnoliopsida</taxon>
        <taxon>eudicotyledons</taxon>
        <taxon>Gunneridae</taxon>
        <taxon>Pentapetalae</taxon>
        <taxon>asterids</taxon>
        <taxon>lamiids</taxon>
        <taxon>Gentianales</taxon>
        <taxon>Rubiaceae</taxon>
        <taxon>Cinchonoideae</taxon>
        <taxon>Cinchoneae</taxon>
        <taxon>Cinchona</taxon>
    </lineage>
</organism>
<dbReference type="AlphaFoldDB" id="A0ABD3AFD7"/>
<reference evidence="1 2" key="1">
    <citation type="submission" date="2024-11" db="EMBL/GenBank/DDBJ databases">
        <title>A near-complete genome assembly of Cinchona calisaya.</title>
        <authorList>
            <person name="Lian D.C."/>
            <person name="Zhao X.W."/>
            <person name="Wei L."/>
        </authorList>
    </citation>
    <scope>NUCLEOTIDE SEQUENCE [LARGE SCALE GENOMIC DNA]</scope>
    <source>
        <tissue evidence="1">Nenye</tissue>
    </source>
</reference>
<accession>A0ABD3AFD7</accession>
<name>A0ABD3AFD7_9GENT</name>
<evidence type="ECO:0000313" key="1">
    <source>
        <dbReference type="EMBL" id="KAL3529477.1"/>
    </source>
</evidence>
<evidence type="ECO:0000313" key="2">
    <source>
        <dbReference type="Proteomes" id="UP001630127"/>
    </source>
</evidence>
<keyword evidence="2" id="KW-1185">Reference proteome</keyword>
<dbReference type="EMBL" id="JBJUIK010000004">
    <property type="protein sequence ID" value="KAL3529477.1"/>
    <property type="molecule type" value="Genomic_DNA"/>
</dbReference>
<comment type="caution">
    <text evidence="1">The sequence shown here is derived from an EMBL/GenBank/DDBJ whole genome shotgun (WGS) entry which is preliminary data.</text>
</comment>
<gene>
    <name evidence="1" type="ORF">ACH5RR_008799</name>
</gene>
<protein>
    <submittedName>
        <fullName evidence="1">Uncharacterized protein</fullName>
    </submittedName>
</protein>
<proteinExistence type="predicted"/>